<dbReference type="Pfam" id="PF04234">
    <property type="entry name" value="CopC"/>
    <property type="match status" value="1"/>
</dbReference>
<keyword evidence="3 5" id="KW-0732">Signal</keyword>
<organism evidence="7 8">
    <name type="scientific">Paramagnetospirillum kuznetsovii</name>
    <dbReference type="NCBI Taxonomy" id="2053833"/>
    <lineage>
        <taxon>Bacteria</taxon>
        <taxon>Pseudomonadati</taxon>
        <taxon>Pseudomonadota</taxon>
        <taxon>Alphaproteobacteria</taxon>
        <taxon>Rhodospirillales</taxon>
        <taxon>Magnetospirillaceae</taxon>
        <taxon>Paramagnetospirillum</taxon>
    </lineage>
</organism>
<feature type="signal peptide" evidence="5">
    <location>
        <begin position="1"/>
        <end position="23"/>
    </location>
</feature>
<dbReference type="Gene3D" id="2.60.40.1220">
    <property type="match status" value="1"/>
</dbReference>
<dbReference type="GO" id="GO:0030313">
    <property type="term" value="C:cell envelope"/>
    <property type="evidence" value="ECO:0007669"/>
    <property type="project" value="UniProtKB-SubCell"/>
</dbReference>
<gene>
    <name evidence="7" type="ORF">CU669_03790</name>
</gene>
<protein>
    <recommendedName>
        <fullName evidence="6">CopC domain-containing protein</fullName>
    </recommendedName>
</protein>
<dbReference type="GO" id="GO:0005886">
    <property type="term" value="C:plasma membrane"/>
    <property type="evidence" value="ECO:0007669"/>
    <property type="project" value="TreeGrafter"/>
</dbReference>
<evidence type="ECO:0000256" key="2">
    <source>
        <dbReference type="ARBA" id="ARBA00022723"/>
    </source>
</evidence>
<evidence type="ECO:0000259" key="6">
    <source>
        <dbReference type="Pfam" id="PF04234"/>
    </source>
</evidence>
<comment type="subcellular location">
    <subcellularLocation>
        <location evidence="1">Cell envelope</location>
    </subcellularLocation>
</comment>
<keyword evidence="8" id="KW-1185">Reference proteome</keyword>
<evidence type="ECO:0000256" key="5">
    <source>
        <dbReference type="SAM" id="SignalP"/>
    </source>
</evidence>
<feature type="chain" id="PRO_5016991222" description="CopC domain-containing protein" evidence="5">
    <location>
        <begin position="24"/>
        <end position="119"/>
    </location>
</feature>
<feature type="domain" description="CopC" evidence="6">
    <location>
        <begin position="24"/>
        <end position="115"/>
    </location>
</feature>
<proteinExistence type="predicted"/>
<dbReference type="InterPro" id="IPR014756">
    <property type="entry name" value="Ig_E-set"/>
</dbReference>
<dbReference type="OrthoDB" id="9796814at2"/>
<dbReference type="InterPro" id="IPR007348">
    <property type="entry name" value="CopC_dom"/>
</dbReference>
<sequence>MIRTLLLCAILAVGLMTPDAAQAHAVLVESTPIVKSKVPGDKIEINLHYNSRIDAKRSRLVLKGAGGETVLTVRQGKTEADIAATAEGLKPGAYTLLWDVLSVDGHVSRGKIPFTAVER</sequence>
<dbReference type="InterPro" id="IPR032694">
    <property type="entry name" value="CopC/D"/>
</dbReference>
<keyword evidence="4" id="KW-0186">Copper</keyword>
<evidence type="ECO:0000256" key="4">
    <source>
        <dbReference type="ARBA" id="ARBA00023008"/>
    </source>
</evidence>
<evidence type="ECO:0000313" key="7">
    <source>
        <dbReference type="EMBL" id="RAU23278.1"/>
    </source>
</evidence>
<dbReference type="InterPro" id="IPR014755">
    <property type="entry name" value="Cu-Rt/internalin_Ig-like"/>
</dbReference>
<keyword evidence="2" id="KW-0479">Metal-binding</keyword>
<dbReference type="GO" id="GO:0005507">
    <property type="term" value="F:copper ion binding"/>
    <property type="evidence" value="ECO:0007669"/>
    <property type="project" value="InterPro"/>
</dbReference>
<dbReference type="PANTHER" id="PTHR34820">
    <property type="entry name" value="INNER MEMBRANE PROTEIN YEBZ"/>
    <property type="match status" value="1"/>
</dbReference>
<dbReference type="Proteomes" id="UP000251075">
    <property type="component" value="Unassembled WGS sequence"/>
</dbReference>
<dbReference type="AlphaFoldDB" id="A0A364P1Q5"/>
<dbReference type="EMBL" id="PGTO01000002">
    <property type="protein sequence ID" value="RAU23278.1"/>
    <property type="molecule type" value="Genomic_DNA"/>
</dbReference>
<dbReference type="PANTHER" id="PTHR34820:SF4">
    <property type="entry name" value="INNER MEMBRANE PROTEIN YEBZ"/>
    <property type="match status" value="1"/>
</dbReference>
<dbReference type="GO" id="GO:0046688">
    <property type="term" value="P:response to copper ion"/>
    <property type="evidence" value="ECO:0007669"/>
    <property type="project" value="InterPro"/>
</dbReference>
<dbReference type="RefSeq" id="WP_112142475.1">
    <property type="nucleotide sequence ID" value="NZ_PGTO01000002.1"/>
</dbReference>
<dbReference type="GO" id="GO:0042597">
    <property type="term" value="C:periplasmic space"/>
    <property type="evidence" value="ECO:0007669"/>
    <property type="project" value="InterPro"/>
</dbReference>
<evidence type="ECO:0000256" key="1">
    <source>
        <dbReference type="ARBA" id="ARBA00004196"/>
    </source>
</evidence>
<evidence type="ECO:0000313" key="8">
    <source>
        <dbReference type="Proteomes" id="UP000251075"/>
    </source>
</evidence>
<evidence type="ECO:0000256" key="3">
    <source>
        <dbReference type="ARBA" id="ARBA00022729"/>
    </source>
</evidence>
<name>A0A364P1Q5_9PROT</name>
<reference evidence="7 8" key="1">
    <citation type="submission" date="2017-11" db="EMBL/GenBank/DDBJ databases">
        <title>Draft genome sequence of magnetotactic bacterium Magnetospirillum kuznetsovii LBB-42.</title>
        <authorList>
            <person name="Grouzdev D.S."/>
            <person name="Rysina M.S."/>
            <person name="Baslerov R.V."/>
            <person name="Koziaeva V."/>
        </authorList>
    </citation>
    <scope>NUCLEOTIDE SEQUENCE [LARGE SCALE GENOMIC DNA]</scope>
    <source>
        <strain evidence="7 8">LBB-42</strain>
    </source>
</reference>
<dbReference type="GO" id="GO:0006825">
    <property type="term" value="P:copper ion transport"/>
    <property type="evidence" value="ECO:0007669"/>
    <property type="project" value="InterPro"/>
</dbReference>
<comment type="caution">
    <text evidence="7">The sequence shown here is derived from an EMBL/GenBank/DDBJ whole genome shotgun (WGS) entry which is preliminary data.</text>
</comment>
<accession>A0A364P1Q5</accession>
<dbReference type="SUPFAM" id="SSF81296">
    <property type="entry name" value="E set domains"/>
    <property type="match status" value="1"/>
</dbReference>